<dbReference type="InterPro" id="IPR007730">
    <property type="entry name" value="SPOR-like_dom"/>
</dbReference>
<dbReference type="GO" id="GO:0042834">
    <property type="term" value="F:peptidoglycan binding"/>
    <property type="evidence" value="ECO:0007669"/>
    <property type="project" value="InterPro"/>
</dbReference>
<dbReference type="Gene3D" id="3.30.70.1070">
    <property type="entry name" value="Sporulation related repeat"/>
    <property type="match status" value="1"/>
</dbReference>
<keyword evidence="3" id="KW-0449">Lipoprotein</keyword>
<dbReference type="CDD" id="cd22268">
    <property type="entry name" value="DPBB_RlpA-like"/>
    <property type="match status" value="1"/>
</dbReference>
<protein>
    <submittedName>
        <fullName evidence="3">Rare lipoprotein A</fullName>
    </submittedName>
</protein>
<proteinExistence type="predicted"/>
<dbReference type="PANTHER" id="PTHR34183">
    <property type="entry name" value="ENDOLYTIC PEPTIDOGLYCAN TRANSGLYCOSYLASE RLPA"/>
    <property type="match status" value="1"/>
</dbReference>
<feature type="compositionally biased region" description="Pro residues" evidence="1">
    <location>
        <begin position="170"/>
        <end position="184"/>
    </location>
</feature>
<evidence type="ECO:0000256" key="1">
    <source>
        <dbReference type="SAM" id="MobiDB-lite"/>
    </source>
</evidence>
<dbReference type="SUPFAM" id="SSF110997">
    <property type="entry name" value="Sporulation related repeat"/>
    <property type="match status" value="1"/>
</dbReference>
<organism evidence="3">
    <name type="scientific">hydrothermal vent metagenome</name>
    <dbReference type="NCBI Taxonomy" id="652676"/>
    <lineage>
        <taxon>unclassified sequences</taxon>
        <taxon>metagenomes</taxon>
        <taxon>ecological metagenomes</taxon>
    </lineage>
</organism>
<feature type="region of interest" description="Disordered" evidence="1">
    <location>
        <begin position="1"/>
        <end position="38"/>
    </location>
</feature>
<dbReference type="InterPro" id="IPR036908">
    <property type="entry name" value="RlpA-like_sf"/>
</dbReference>
<evidence type="ECO:0000313" key="3">
    <source>
        <dbReference type="EMBL" id="CUS43263.1"/>
    </source>
</evidence>
<dbReference type="Gene3D" id="2.40.40.10">
    <property type="entry name" value="RlpA-like domain"/>
    <property type="match status" value="1"/>
</dbReference>
<dbReference type="Pfam" id="PF05036">
    <property type="entry name" value="SPOR"/>
    <property type="match status" value="1"/>
</dbReference>
<dbReference type="EMBL" id="CZQE01000026">
    <property type="protein sequence ID" value="CUS43263.1"/>
    <property type="molecule type" value="Genomic_DNA"/>
</dbReference>
<gene>
    <name evidence="3" type="ORF">MGWOODY_Smn69</name>
</gene>
<sequence>MPASTLDQEAPPADLPRSTGPRGTSGQEQRYDTVGYAGSFDGGGAAAGSVSVAHATLPVGSYVELTALDTGRTIIALVATQGSGSRIVDLSPAAAQQLGVGEGAPVRVRLVTPSPQDQNALRSGHTASARMDAPQSLLTALRRKLPARVTSVPVRAPAPPVPARPARGVTPPPGARYSPPPPEPARIAPSRSGYLVQVAAFSTRERAQTAARQVGGRIAPAGALFRVQIGPFADAASAKRARDEAARHGYADARILHIE</sequence>
<dbReference type="PANTHER" id="PTHR34183:SF1">
    <property type="entry name" value="ENDOLYTIC PEPTIDOGLYCAN TRANSGLYCOSYLASE RLPA"/>
    <property type="match status" value="1"/>
</dbReference>
<name>A0A160TGG0_9ZZZZ</name>
<accession>A0A160TGG0</accession>
<feature type="region of interest" description="Disordered" evidence="1">
    <location>
        <begin position="150"/>
        <end position="188"/>
    </location>
</feature>
<dbReference type="AlphaFoldDB" id="A0A160TGG0"/>
<reference evidence="3" key="1">
    <citation type="submission" date="2015-10" db="EMBL/GenBank/DDBJ databases">
        <authorList>
            <person name="Gilbert D.G."/>
        </authorList>
    </citation>
    <scope>NUCLEOTIDE SEQUENCE</scope>
</reference>
<evidence type="ECO:0000259" key="2">
    <source>
        <dbReference type="Pfam" id="PF05036"/>
    </source>
</evidence>
<feature type="domain" description="SPOR" evidence="2">
    <location>
        <begin position="191"/>
        <end position="252"/>
    </location>
</feature>
<dbReference type="InterPro" id="IPR036680">
    <property type="entry name" value="SPOR-like_sf"/>
</dbReference>